<dbReference type="Gene3D" id="3.40.50.720">
    <property type="entry name" value="NAD(P)-binding Rossmann-like Domain"/>
    <property type="match status" value="1"/>
</dbReference>
<evidence type="ECO:0000256" key="5">
    <source>
        <dbReference type="ARBA" id="ARBA00022857"/>
    </source>
</evidence>
<keyword evidence="6 9" id="KW-0560">Oxidoreductase</keyword>
<evidence type="ECO:0000256" key="3">
    <source>
        <dbReference type="ARBA" id="ARBA00013014"/>
    </source>
</evidence>
<comment type="catalytic activity">
    <reaction evidence="8 9">
        <text>(R)-pantoate + NADP(+) = 2-dehydropantoate + NADPH + H(+)</text>
        <dbReference type="Rhea" id="RHEA:16233"/>
        <dbReference type="ChEBI" id="CHEBI:11561"/>
        <dbReference type="ChEBI" id="CHEBI:15378"/>
        <dbReference type="ChEBI" id="CHEBI:15980"/>
        <dbReference type="ChEBI" id="CHEBI:57783"/>
        <dbReference type="ChEBI" id="CHEBI:58349"/>
        <dbReference type="EC" id="1.1.1.169"/>
    </reaction>
</comment>
<keyword evidence="5 9" id="KW-0521">NADP</keyword>
<evidence type="ECO:0000313" key="13">
    <source>
        <dbReference type="Proteomes" id="UP000435649"/>
    </source>
</evidence>
<dbReference type="RefSeq" id="WP_106055333.1">
    <property type="nucleotide sequence ID" value="NZ_CALXOB010000043.1"/>
</dbReference>
<dbReference type="GO" id="GO:0015940">
    <property type="term" value="P:pantothenate biosynthetic process"/>
    <property type="evidence" value="ECO:0007669"/>
    <property type="project" value="UniProtKB-UniPathway"/>
</dbReference>
<comment type="caution">
    <text evidence="12">The sequence shown here is derived from an EMBL/GenBank/DDBJ whole genome shotgun (WGS) entry which is preliminary data.</text>
</comment>
<evidence type="ECO:0000259" key="10">
    <source>
        <dbReference type="Pfam" id="PF02558"/>
    </source>
</evidence>
<dbReference type="InterPro" id="IPR003710">
    <property type="entry name" value="ApbA"/>
</dbReference>
<dbReference type="Pfam" id="PF08546">
    <property type="entry name" value="ApbA_C"/>
    <property type="match status" value="1"/>
</dbReference>
<dbReference type="SUPFAM" id="SSF51735">
    <property type="entry name" value="NAD(P)-binding Rossmann-fold domains"/>
    <property type="match status" value="1"/>
</dbReference>
<dbReference type="InterPro" id="IPR036291">
    <property type="entry name" value="NAD(P)-bd_dom_sf"/>
</dbReference>
<evidence type="ECO:0000256" key="9">
    <source>
        <dbReference type="RuleBase" id="RU362068"/>
    </source>
</evidence>
<reference evidence="12 13" key="1">
    <citation type="submission" date="2019-08" db="EMBL/GenBank/DDBJ databases">
        <title>In-depth cultivation of the pig gut microbiome towards novel bacterial diversity and tailored functional studies.</title>
        <authorList>
            <person name="Wylensek D."/>
            <person name="Hitch T.C.A."/>
            <person name="Clavel T."/>
        </authorList>
    </citation>
    <scope>NUCLEOTIDE SEQUENCE [LARGE SCALE GENOMIC DNA]</scope>
    <source>
        <strain evidence="12 13">BBE-744-WT-12</strain>
    </source>
</reference>
<dbReference type="Proteomes" id="UP000435649">
    <property type="component" value="Unassembled WGS sequence"/>
</dbReference>
<dbReference type="PANTHER" id="PTHR21708:SF26">
    <property type="entry name" value="2-DEHYDROPANTOATE 2-REDUCTASE"/>
    <property type="match status" value="1"/>
</dbReference>
<dbReference type="InterPro" id="IPR008927">
    <property type="entry name" value="6-PGluconate_DH-like_C_sf"/>
</dbReference>
<evidence type="ECO:0000256" key="1">
    <source>
        <dbReference type="ARBA" id="ARBA00004994"/>
    </source>
</evidence>
<feature type="domain" description="Ketopantoate reductase C-terminal" evidence="11">
    <location>
        <begin position="183"/>
        <end position="301"/>
    </location>
</feature>
<evidence type="ECO:0000256" key="2">
    <source>
        <dbReference type="ARBA" id="ARBA00007870"/>
    </source>
</evidence>
<protein>
    <recommendedName>
        <fullName evidence="4 9">2-dehydropantoate 2-reductase</fullName>
        <ecNumber evidence="3 9">1.1.1.169</ecNumber>
    </recommendedName>
    <alternativeName>
        <fullName evidence="7 9">Ketopantoate reductase</fullName>
    </alternativeName>
</protein>
<dbReference type="UniPathway" id="UPA00028">
    <property type="reaction ID" value="UER00004"/>
</dbReference>
<dbReference type="InterPro" id="IPR013328">
    <property type="entry name" value="6PGD_dom2"/>
</dbReference>
<evidence type="ECO:0000256" key="6">
    <source>
        <dbReference type="ARBA" id="ARBA00023002"/>
    </source>
</evidence>
<sequence length="312" mass="33427">MCRILVIGAGGVGVYFSGRLAQAGAEVTVVARSDYEAVSRAGYAVESIAGDFQFTPAAVLKHASEFEGEADYIILAAKVLPGADAVGLLSPAVRSSKSTIVLIQNGIDIERKVAESFPDNRLLSTVAYIGVSRPAPGRVLHLGSGELKMGDYPAGISAEARRLAALFEAAKVRCELCEDIGFVRWNKLLWNLPFNPVSVLAGGATTKQMTQRDELEGLCRALMREVIAVANACGVALTEANAEAQIEYTRNFPAYKTSMLQDYEAGRELEVEAILGNAVRLAAEHGVPVPHMESCYALLKSVNRIGRNGKER</sequence>
<feature type="domain" description="Ketopantoate reductase N-terminal" evidence="10">
    <location>
        <begin position="4"/>
        <end position="153"/>
    </location>
</feature>
<evidence type="ECO:0000313" key="12">
    <source>
        <dbReference type="EMBL" id="MST97864.1"/>
    </source>
</evidence>
<dbReference type="Pfam" id="PF02558">
    <property type="entry name" value="ApbA"/>
    <property type="match status" value="1"/>
</dbReference>
<evidence type="ECO:0000256" key="8">
    <source>
        <dbReference type="ARBA" id="ARBA00048793"/>
    </source>
</evidence>
<dbReference type="PANTHER" id="PTHR21708">
    <property type="entry name" value="PROBABLE 2-DEHYDROPANTOATE 2-REDUCTASE"/>
    <property type="match status" value="1"/>
</dbReference>
<accession>A0A844G4H3</accession>
<dbReference type="GO" id="GO:0005737">
    <property type="term" value="C:cytoplasm"/>
    <property type="evidence" value="ECO:0007669"/>
    <property type="project" value="TreeGrafter"/>
</dbReference>
<dbReference type="FunFam" id="1.10.1040.10:FF:000017">
    <property type="entry name" value="2-dehydropantoate 2-reductase"/>
    <property type="match status" value="1"/>
</dbReference>
<dbReference type="AlphaFoldDB" id="A0A844G4H3"/>
<keyword evidence="9" id="KW-0566">Pantothenate biosynthesis</keyword>
<evidence type="ECO:0000256" key="7">
    <source>
        <dbReference type="ARBA" id="ARBA00032024"/>
    </source>
</evidence>
<keyword evidence="13" id="KW-1185">Reference proteome</keyword>
<evidence type="ECO:0000256" key="4">
    <source>
        <dbReference type="ARBA" id="ARBA00019465"/>
    </source>
</evidence>
<comment type="function">
    <text evidence="9">Catalyzes the NADPH-dependent reduction of ketopantoate into pantoic acid.</text>
</comment>
<name>A0A844G4H3_9BACT</name>
<dbReference type="NCBIfam" id="TIGR00745">
    <property type="entry name" value="apbA_panE"/>
    <property type="match status" value="1"/>
</dbReference>
<dbReference type="EC" id="1.1.1.169" evidence="3 9"/>
<organism evidence="12 13">
    <name type="scientific">Victivallis lenta</name>
    <dbReference type="NCBI Taxonomy" id="2606640"/>
    <lineage>
        <taxon>Bacteria</taxon>
        <taxon>Pseudomonadati</taxon>
        <taxon>Lentisphaerota</taxon>
        <taxon>Lentisphaeria</taxon>
        <taxon>Victivallales</taxon>
        <taxon>Victivallaceae</taxon>
        <taxon>Victivallis</taxon>
    </lineage>
</organism>
<comment type="pathway">
    <text evidence="1 9">Cofactor biosynthesis; (R)-pantothenate biosynthesis; (R)-pantoate from 3-methyl-2-oxobutanoate: step 2/2.</text>
</comment>
<dbReference type="GO" id="GO:0008677">
    <property type="term" value="F:2-dehydropantoate 2-reductase activity"/>
    <property type="evidence" value="ECO:0007669"/>
    <property type="project" value="UniProtKB-EC"/>
</dbReference>
<comment type="similarity">
    <text evidence="2 9">Belongs to the ketopantoate reductase family.</text>
</comment>
<dbReference type="Gene3D" id="1.10.1040.10">
    <property type="entry name" value="N-(1-d-carboxylethyl)-l-norvaline Dehydrogenase, domain 2"/>
    <property type="match status" value="1"/>
</dbReference>
<evidence type="ECO:0000259" key="11">
    <source>
        <dbReference type="Pfam" id="PF08546"/>
    </source>
</evidence>
<proteinExistence type="inferred from homology"/>
<dbReference type="InterPro" id="IPR051402">
    <property type="entry name" value="KPR-Related"/>
</dbReference>
<dbReference type="InterPro" id="IPR013332">
    <property type="entry name" value="KPR_N"/>
</dbReference>
<gene>
    <name evidence="12" type="ORF">FYJ85_12535</name>
</gene>
<dbReference type="SUPFAM" id="SSF48179">
    <property type="entry name" value="6-phosphogluconate dehydrogenase C-terminal domain-like"/>
    <property type="match status" value="1"/>
</dbReference>
<dbReference type="EMBL" id="VUNS01000013">
    <property type="protein sequence ID" value="MST97864.1"/>
    <property type="molecule type" value="Genomic_DNA"/>
</dbReference>
<dbReference type="InterPro" id="IPR013752">
    <property type="entry name" value="KPA_reductase"/>
</dbReference>